<evidence type="ECO:0000259" key="1">
    <source>
        <dbReference type="PROSITE" id="PS51186"/>
    </source>
</evidence>
<dbReference type="SUPFAM" id="SSF55729">
    <property type="entry name" value="Acyl-CoA N-acyltransferases (Nat)"/>
    <property type="match status" value="1"/>
</dbReference>
<dbReference type="CDD" id="cd04301">
    <property type="entry name" value="NAT_SF"/>
    <property type="match status" value="1"/>
</dbReference>
<dbReference type="PROSITE" id="PS51186">
    <property type="entry name" value="GNAT"/>
    <property type="match status" value="1"/>
</dbReference>
<comment type="caution">
    <text evidence="2">The sequence shown here is derived from an EMBL/GenBank/DDBJ whole genome shotgun (WGS) entry which is preliminary data.</text>
</comment>
<dbReference type="Pfam" id="PF13527">
    <property type="entry name" value="Acetyltransf_9"/>
    <property type="match status" value="1"/>
</dbReference>
<dbReference type="InterPro" id="IPR000182">
    <property type="entry name" value="GNAT_dom"/>
</dbReference>
<keyword evidence="2" id="KW-0808">Transferase</keyword>
<dbReference type="Gene3D" id="3.40.630.30">
    <property type="match status" value="1"/>
</dbReference>
<feature type="domain" description="N-acetyltransferase" evidence="1">
    <location>
        <begin position="13"/>
        <end position="160"/>
    </location>
</feature>
<dbReference type="AlphaFoldDB" id="A0A7W2JWP6"/>
<name>A0A7W2JWP6_9PSED</name>
<dbReference type="EMBL" id="JACGDE010000012">
    <property type="protein sequence ID" value="MBA6066564.1"/>
    <property type="molecule type" value="Genomic_DNA"/>
</dbReference>
<dbReference type="RefSeq" id="WP_158216157.1">
    <property type="nucleotide sequence ID" value="NZ_BQIT01000015.1"/>
</dbReference>
<gene>
    <name evidence="2" type="ORF">H4C75_17640</name>
</gene>
<evidence type="ECO:0000313" key="2">
    <source>
        <dbReference type="EMBL" id="MBA6066564.1"/>
    </source>
</evidence>
<protein>
    <submittedName>
        <fullName evidence="2">GNAT family N-acetyltransferase</fullName>
    </submittedName>
</protein>
<dbReference type="Proteomes" id="UP000541770">
    <property type="component" value="Unassembled WGS sequence"/>
</dbReference>
<evidence type="ECO:0000313" key="3">
    <source>
        <dbReference type="Proteomes" id="UP000541770"/>
    </source>
</evidence>
<sequence length="297" mass="33573">MALLADDPSLAQVEHYRDDPHLRAELNALTRQTYGFDFEDWYQAGFWQEDNQPCSLVRSGKMLANASANLLDFTLDGQPLRCVQIGTVMTAPAAQGRGYSRYLMEVLVERWAGKCDLLYLFANSTVLDLYPRFGFRRVIEHEYFQARSTPPEVSTFHPVDLGDSTQREHFMAAVMKSCPQARLSLVPNVPLTMFYCDGPYREALFHSSRHEAYVVVEHDGERMVLVDVFCERELVLADVVAELVRATTREVLLGFAPLSSEGFAARVVDNDDALFVWGASKTYVDGQVLMFPLLSHT</sequence>
<proteinExistence type="predicted"/>
<reference evidence="2 3" key="1">
    <citation type="submission" date="2020-07" db="EMBL/GenBank/DDBJ databases">
        <title>Diversity of carbapenemase encoding genes among Pseudomonas putida group clinical isolates in a tertiary Brazilian hospital.</title>
        <authorList>
            <person name="Alberto-Lei F."/>
            <person name="Nodari C.S."/>
            <person name="Streling A.P."/>
            <person name="Paulino J.T."/>
            <person name="Bessa-Neto F.O."/>
            <person name="Cayo R."/>
            <person name="Gales A.C."/>
        </authorList>
    </citation>
    <scope>NUCLEOTIDE SEQUENCE [LARGE SCALE GENOMIC DNA]</scope>
    <source>
        <strain evidence="2 3">14802</strain>
    </source>
</reference>
<dbReference type="InterPro" id="IPR016181">
    <property type="entry name" value="Acyl_CoA_acyltransferase"/>
</dbReference>
<accession>A0A7W2JWP6</accession>
<organism evidence="2 3">
    <name type="scientific">Pseudomonas mosselii</name>
    <dbReference type="NCBI Taxonomy" id="78327"/>
    <lineage>
        <taxon>Bacteria</taxon>
        <taxon>Pseudomonadati</taxon>
        <taxon>Pseudomonadota</taxon>
        <taxon>Gammaproteobacteria</taxon>
        <taxon>Pseudomonadales</taxon>
        <taxon>Pseudomonadaceae</taxon>
        <taxon>Pseudomonas</taxon>
    </lineage>
</organism>
<dbReference type="GO" id="GO:0016747">
    <property type="term" value="F:acyltransferase activity, transferring groups other than amino-acyl groups"/>
    <property type="evidence" value="ECO:0007669"/>
    <property type="project" value="InterPro"/>
</dbReference>